<dbReference type="VEuPathDB" id="VectorBase:AATE018021"/>
<proteinExistence type="predicted"/>
<protein>
    <submittedName>
        <fullName evidence="1">Uncharacterized protein</fullName>
    </submittedName>
</protein>
<name>A0A182JH68_ANOAO</name>
<sequence>MHYFNTLYGVIGEAHIGAAAGLYALTDGGLGVLTGVTLARESGRESQLTPTCSMSNVECGNSSSNSAVKKLLLSEDGPQRSEDEFRLLRGDTIEPSVEALPPMPPPLILPPFPESPGAPEMLPPIPCPTMFGPAIPTPPDPPPSMPGACPGAPLCPAALPPPLRTLAIKGPPILLTPCRNSFDWLLTWTYTSGQPRRSRYVSSSGVPFADRTLPRCSVRIDRLSVELRARVMQYVPDVLRGTFDHTLRVDLEQGPADVRDVVLYCLEVGRLFRRVAVHRRLR</sequence>
<accession>A0A182JH68</accession>
<reference evidence="1" key="1">
    <citation type="submission" date="2022-08" db="UniProtKB">
        <authorList>
            <consortium name="EnsemblMetazoa"/>
        </authorList>
    </citation>
    <scope>IDENTIFICATION</scope>
    <source>
        <strain evidence="1">EBRO</strain>
    </source>
</reference>
<dbReference type="EnsemblMetazoa" id="AATE018021-RA">
    <property type="protein sequence ID" value="AATE018021-PA.1"/>
    <property type="gene ID" value="AATE018021"/>
</dbReference>
<dbReference type="AlphaFoldDB" id="A0A182JH68"/>
<organism evidence="1">
    <name type="scientific">Anopheles atroparvus</name>
    <name type="common">European mosquito</name>
    <dbReference type="NCBI Taxonomy" id="41427"/>
    <lineage>
        <taxon>Eukaryota</taxon>
        <taxon>Metazoa</taxon>
        <taxon>Ecdysozoa</taxon>
        <taxon>Arthropoda</taxon>
        <taxon>Hexapoda</taxon>
        <taxon>Insecta</taxon>
        <taxon>Pterygota</taxon>
        <taxon>Neoptera</taxon>
        <taxon>Endopterygota</taxon>
        <taxon>Diptera</taxon>
        <taxon>Nematocera</taxon>
        <taxon>Culicoidea</taxon>
        <taxon>Culicidae</taxon>
        <taxon>Anophelinae</taxon>
        <taxon>Anopheles</taxon>
    </lineage>
</organism>
<evidence type="ECO:0000313" key="1">
    <source>
        <dbReference type="EnsemblMetazoa" id="AATE018021-PA.1"/>
    </source>
</evidence>